<comment type="caution">
    <text evidence="1">The sequence shown here is derived from an EMBL/GenBank/DDBJ whole genome shotgun (WGS) entry which is preliminary data.</text>
</comment>
<dbReference type="AlphaFoldDB" id="A0A7W3LY20"/>
<reference evidence="1 2" key="1">
    <citation type="submission" date="2020-08" db="EMBL/GenBank/DDBJ databases">
        <title>Genomic Encyclopedia of Type Strains, Phase IV (KMG-IV): sequencing the most valuable type-strain genomes for metagenomic binning, comparative biology and taxonomic classification.</title>
        <authorList>
            <person name="Goeker M."/>
        </authorList>
    </citation>
    <scope>NUCLEOTIDE SEQUENCE [LARGE SCALE GENOMIC DNA]</scope>
    <source>
        <strain evidence="1 2">DSM 44197</strain>
    </source>
</reference>
<organism evidence="1 2">
    <name type="scientific">Actinomadura namibiensis</name>
    <dbReference type="NCBI Taxonomy" id="182080"/>
    <lineage>
        <taxon>Bacteria</taxon>
        <taxon>Bacillati</taxon>
        <taxon>Actinomycetota</taxon>
        <taxon>Actinomycetes</taxon>
        <taxon>Streptosporangiales</taxon>
        <taxon>Thermomonosporaceae</taxon>
        <taxon>Actinomadura</taxon>
    </lineage>
</organism>
<dbReference type="RefSeq" id="WP_182848319.1">
    <property type="nucleotide sequence ID" value="NZ_BAAALP010000048.1"/>
</dbReference>
<gene>
    <name evidence="1" type="ORF">HNR61_008090</name>
</gene>
<dbReference type="EMBL" id="JACJIA010000015">
    <property type="protein sequence ID" value="MBA8956408.1"/>
    <property type="molecule type" value="Genomic_DNA"/>
</dbReference>
<name>A0A7W3LY20_ACTNM</name>
<sequence>MAEARRRAGMESPAERGHRLAATGALSRAAAELRAAYDDGSASVASFGLAVYRGDLARAEQVMAGLGGDLVRSWAAEVAVDLAFQHARTGDAGTAGRPLDLLEAADLSARALRYALENGSARPPELATEIGARLLGSLVDPAPGGQVETIVEAARHRLPERAALACRLQIACERDFGRPGEAARWSARPAEIGGAPPG</sequence>
<keyword evidence="2" id="KW-1185">Reference proteome</keyword>
<proteinExistence type="predicted"/>
<accession>A0A7W3LY20</accession>
<evidence type="ECO:0000313" key="2">
    <source>
        <dbReference type="Proteomes" id="UP000572680"/>
    </source>
</evidence>
<dbReference type="Proteomes" id="UP000572680">
    <property type="component" value="Unassembled WGS sequence"/>
</dbReference>
<evidence type="ECO:0000313" key="1">
    <source>
        <dbReference type="EMBL" id="MBA8956408.1"/>
    </source>
</evidence>
<protein>
    <submittedName>
        <fullName evidence="1">Uncharacterized protein</fullName>
    </submittedName>
</protein>